<evidence type="ECO:0000313" key="1">
    <source>
        <dbReference type="EMBL" id="MBW96540.1"/>
    </source>
</evidence>
<dbReference type="AlphaFoldDB" id="A0A2P2JSW9"/>
<organism evidence="1">
    <name type="scientific">Rhizophora mucronata</name>
    <name type="common">Asiatic mangrove</name>
    <dbReference type="NCBI Taxonomy" id="61149"/>
    <lineage>
        <taxon>Eukaryota</taxon>
        <taxon>Viridiplantae</taxon>
        <taxon>Streptophyta</taxon>
        <taxon>Embryophyta</taxon>
        <taxon>Tracheophyta</taxon>
        <taxon>Spermatophyta</taxon>
        <taxon>Magnoliopsida</taxon>
        <taxon>eudicotyledons</taxon>
        <taxon>Gunneridae</taxon>
        <taxon>Pentapetalae</taxon>
        <taxon>rosids</taxon>
        <taxon>fabids</taxon>
        <taxon>Malpighiales</taxon>
        <taxon>Rhizophoraceae</taxon>
        <taxon>Rhizophora</taxon>
    </lineage>
</organism>
<protein>
    <submittedName>
        <fullName evidence="1">Uncharacterized protein MANES_16G114800</fullName>
    </submittedName>
</protein>
<accession>A0A2P2JSW9</accession>
<sequence>MLKVWKWYRQCLSSHPVKTQVISSGILWGIGDVGAQYVTHSTAIKHLKNHVNSMLLTLNCFFTLFDELGILDLNDIHPIVIWVFV</sequence>
<proteinExistence type="predicted"/>
<name>A0A2P2JSW9_RHIMU</name>
<reference evidence="1" key="1">
    <citation type="submission" date="2018-02" db="EMBL/GenBank/DDBJ databases">
        <title>Rhizophora mucronata_Transcriptome.</title>
        <authorList>
            <person name="Meera S.P."/>
            <person name="Sreeshan A."/>
            <person name="Augustine A."/>
        </authorList>
    </citation>
    <scope>NUCLEOTIDE SEQUENCE</scope>
    <source>
        <tissue evidence="1">Leaf</tissue>
    </source>
</reference>
<dbReference type="EMBL" id="GGEC01016057">
    <property type="protein sequence ID" value="MBW96540.1"/>
    <property type="molecule type" value="Transcribed_RNA"/>
</dbReference>